<dbReference type="Proteomes" id="UP001556367">
    <property type="component" value="Unassembled WGS sequence"/>
</dbReference>
<evidence type="ECO:0000256" key="2">
    <source>
        <dbReference type="SAM" id="Phobius"/>
    </source>
</evidence>
<evidence type="ECO:0000313" key="4">
    <source>
        <dbReference type="Proteomes" id="UP001556367"/>
    </source>
</evidence>
<organism evidence="3 4">
    <name type="scientific">Hohenbuehelia grisea</name>
    <dbReference type="NCBI Taxonomy" id="104357"/>
    <lineage>
        <taxon>Eukaryota</taxon>
        <taxon>Fungi</taxon>
        <taxon>Dikarya</taxon>
        <taxon>Basidiomycota</taxon>
        <taxon>Agaricomycotina</taxon>
        <taxon>Agaricomycetes</taxon>
        <taxon>Agaricomycetidae</taxon>
        <taxon>Agaricales</taxon>
        <taxon>Pleurotineae</taxon>
        <taxon>Pleurotaceae</taxon>
        <taxon>Hohenbuehelia</taxon>
    </lineage>
</organism>
<keyword evidence="4" id="KW-1185">Reference proteome</keyword>
<proteinExistence type="predicted"/>
<evidence type="ECO:0000313" key="3">
    <source>
        <dbReference type="EMBL" id="KAL0948930.1"/>
    </source>
</evidence>
<feature type="compositionally biased region" description="Low complexity" evidence="1">
    <location>
        <begin position="45"/>
        <end position="94"/>
    </location>
</feature>
<keyword evidence="2" id="KW-1133">Transmembrane helix</keyword>
<keyword evidence="2" id="KW-0812">Transmembrane</keyword>
<dbReference type="EMBL" id="JASNQZ010000012">
    <property type="protein sequence ID" value="KAL0948930.1"/>
    <property type="molecule type" value="Genomic_DNA"/>
</dbReference>
<feature type="region of interest" description="Disordered" evidence="1">
    <location>
        <begin position="45"/>
        <end position="109"/>
    </location>
</feature>
<reference evidence="4" key="1">
    <citation type="submission" date="2024-06" db="EMBL/GenBank/DDBJ databases">
        <title>Multi-omics analyses provide insights into the biosynthesis of the anticancer antibiotic pleurotin in Hohenbuehelia grisea.</title>
        <authorList>
            <person name="Weaver J.A."/>
            <person name="Alberti F."/>
        </authorList>
    </citation>
    <scope>NUCLEOTIDE SEQUENCE [LARGE SCALE GENOMIC DNA]</scope>
    <source>
        <strain evidence="4">T-177</strain>
    </source>
</reference>
<gene>
    <name evidence="3" type="ORF">HGRIS_009038</name>
</gene>
<protein>
    <submittedName>
        <fullName evidence="3">Uncharacterized protein</fullName>
    </submittedName>
</protein>
<evidence type="ECO:0000256" key="1">
    <source>
        <dbReference type="SAM" id="MobiDB-lite"/>
    </source>
</evidence>
<keyword evidence="2" id="KW-0472">Membrane</keyword>
<sequence length="327" mass="35143">MTSACLEQSVPENGALLVPRHKRVGRALIIIGTSGDDNQVHDNFNNGDGNVVNNNNNNGDGQQVNNNNNNNGDGQQVNNNFNNHQQITNNDNVNSALPQNSQGTIGGDGGTTTVHLSIAAVQRSSSTILPSSTLSSSTAQLETIETSETSQREAFPTSSLPSSTSVLAGLPFTVTEYATINEAPIKSSTLPHNEASARGSNNKIIEGALGGVLGLVLLILLGAGGYIWGRKRQKRQPLERDKEAAAAESDERITPFTVRFHSLGDPESKFSAQLRSKDEVTRTRSQGVNFVNTPHMESNLAVEDIQRLSFNSDRTPPSYHEDRTVVM</sequence>
<accession>A0ABR3J0C9</accession>
<feature type="transmembrane region" description="Helical" evidence="2">
    <location>
        <begin position="208"/>
        <end position="228"/>
    </location>
</feature>
<name>A0ABR3J0C9_9AGAR</name>
<comment type="caution">
    <text evidence="3">The sequence shown here is derived from an EMBL/GenBank/DDBJ whole genome shotgun (WGS) entry which is preliminary data.</text>
</comment>